<dbReference type="RefSeq" id="YP_009215965.1">
    <property type="nucleotide sequence ID" value="NC_028982.1"/>
</dbReference>
<dbReference type="EMBL" id="KC595512">
    <property type="protein sequence ID" value="AHB63470.1"/>
    <property type="molecule type" value="Genomic_DNA"/>
</dbReference>
<organism evidence="1 2">
    <name type="scientific">Bacillus phage JL</name>
    <dbReference type="NCBI Taxonomy" id="1296655"/>
    <lineage>
        <taxon>Viruses</taxon>
        <taxon>Duplodnaviria</taxon>
        <taxon>Heunggongvirae</taxon>
        <taxon>Uroviricota</taxon>
        <taxon>Caudoviricetes</taxon>
        <taxon>Herelleviridae</taxon>
        <taxon>Spounavirinae</taxon>
        <taxon>Siminovitchvirus</taxon>
        <taxon>Siminovitchvirus JL</taxon>
    </lineage>
</organism>
<gene>
    <name evidence="1" type="ORF">JL_189</name>
</gene>
<name>V5TFB3_9CAUD</name>
<dbReference type="KEGG" id="vg:26642307"/>
<reference evidence="1 2" key="1">
    <citation type="journal article" date="2014" name="Genome Announc.">
        <title>Genome Sequences of Three Novel Bacillus cereus Bacteriophages.</title>
        <authorList>
            <person name="Grose J.H."/>
            <person name="Jensen J.D."/>
            <person name="Merrill B.D."/>
            <person name="Fisher J.N."/>
            <person name="Burnett S.H."/>
            <person name="Breakwell D.P."/>
        </authorList>
    </citation>
    <scope>NUCLEOTIDE SEQUENCE [LARGE SCALE GENOMIC DNA]</scope>
</reference>
<evidence type="ECO:0000313" key="1">
    <source>
        <dbReference type="EMBL" id="AHB63470.1"/>
    </source>
</evidence>
<accession>V5TFB3</accession>
<dbReference type="Proteomes" id="UP000015092">
    <property type="component" value="Segment"/>
</dbReference>
<proteinExistence type="predicted"/>
<keyword evidence="2" id="KW-1185">Reference proteome</keyword>
<protein>
    <submittedName>
        <fullName evidence="1">Uncharacterized protein</fullName>
    </submittedName>
</protein>
<evidence type="ECO:0000313" key="2">
    <source>
        <dbReference type="Proteomes" id="UP000015092"/>
    </source>
</evidence>
<dbReference type="GeneID" id="26642307"/>
<sequence length="19" mass="2133">MSPFLFIVRGLICFSLCSV</sequence>